<dbReference type="Proteomes" id="UP000286681">
    <property type="component" value="Unassembled WGS sequence"/>
</dbReference>
<dbReference type="Gene3D" id="3.40.630.30">
    <property type="match status" value="1"/>
</dbReference>
<reference evidence="2 3" key="1">
    <citation type="submission" date="2018-07" db="EMBL/GenBank/DDBJ databases">
        <title>Genomic and Epidemiologic Investigation of an Indolent Hospital Outbreak.</title>
        <authorList>
            <person name="Johnson R.C."/>
            <person name="Deming C."/>
            <person name="Conlan S."/>
            <person name="Zellmer C.J."/>
            <person name="Michelin A.V."/>
            <person name="Lee-Lin S."/>
            <person name="Thomas P.J."/>
            <person name="Park M."/>
            <person name="Weingarten R.A."/>
            <person name="Less J."/>
            <person name="Dekker J.P."/>
            <person name="Frank K.M."/>
            <person name="Musser K.A."/>
            <person name="Mcquiston J.R."/>
            <person name="Henderson D.K."/>
            <person name="Lau A.F."/>
            <person name="Palmore T.N."/>
            <person name="Segre J.A."/>
        </authorList>
    </citation>
    <scope>NUCLEOTIDE SEQUENCE [LARGE SCALE GENOMIC DNA]</scope>
    <source>
        <strain evidence="2 3">SK-NIH.Env10_0317</strain>
    </source>
</reference>
<name>A0AAJ4VAB3_9SPHN</name>
<dbReference type="AlphaFoldDB" id="A0AAJ4VAB3"/>
<dbReference type="EMBL" id="QQWO01000012">
    <property type="protein sequence ID" value="RSV01403.1"/>
    <property type="molecule type" value="Genomic_DNA"/>
</dbReference>
<evidence type="ECO:0000259" key="1">
    <source>
        <dbReference type="Pfam" id="PF13480"/>
    </source>
</evidence>
<sequence length="481" mass="52429">MPGAFLGSDAAAVMSVAALLLESLSMVPLVAIPAPRIGRGRASAPPRRQGQPVSGIRRSAIHGIASRNLTVHRYRRIRGFRSGMNAAKAIDRSTLREAASMLHLAPTAVSADFLPLGLTDPAFAAEWDDLAANASEPNAFMERWFVTAGTAHLPPRQGRLLAIRAGDQLIGLLPLSTEPRYGRLPIAHVENWLHYHCFLGGPLLRHGHEAAAWTAILAALDTDPQSRGLLHLTGLVEDGPVHRALLAAANRPCDTVHRIERALLQSDLSPTAYYEATVRKKKRKEIKRLQSRLAELGSVTTTRLTGRADLPAWIDTYLALEKSGWKGRAGSALASEPHTAAFFRDALTGAFDAGQLELLRLDLDGEPLAMLVNFLTAPGSFSFKTAFDEAFSRYSPGVLIQLENLAILDNPAIAWMDSCAAADHPMIDSLWGERRAIVRVTLPLSGWRSRTLFRAARAVERAAQAIRNRRTRPQAPPETEE</sequence>
<dbReference type="Pfam" id="PF13480">
    <property type="entry name" value="Acetyltransf_6"/>
    <property type="match status" value="1"/>
</dbReference>
<organism evidence="2 3">
    <name type="scientific">Sphingomonas koreensis</name>
    <dbReference type="NCBI Taxonomy" id="93064"/>
    <lineage>
        <taxon>Bacteria</taxon>
        <taxon>Pseudomonadati</taxon>
        <taxon>Pseudomonadota</taxon>
        <taxon>Alphaproteobacteria</taxon>
        <taxon>Sphingomonadales</taxon>
        <taxon>Sphingomonadaceae</taxon>
        <taxon>Sphingomonas</taxon>
    </lineage>
</organism>
<protein>
    <submittedName>
        <fullName evidence="2">GNAT family N-acetyltransferase</fullName>
    </submittedName>
</protein>
<comment type="caution">
    <text evidence="2">The sequence shown here is derived from an EMBL/GenBank/DDBJ whole genome shotgun (WGS) entry which is preliminary data.</text>
</comment>
<evidence type="ECO:0000313" key="2">
    <source>
        <dbReference type="EMBL" id="RSV01403.1"/>
    </source>
</evidence>
<dbReference type="InterPro" id="IPR016181">
    <property type="entry name" value="Acyl_CoA_acyltransferase"/>
</dbReference>
<feature type="domain" description="BioF2-like acetyltransferase" evidence="1">
    <location>
        <begin position="280"/>
        <end position="403"/>
    </location>
</feature>
<accession>A0AAJ4VAB3</accession>
<evidence type="ECO:0000313" key="3">
    <source>
        <dbReference type="Proteomes" id="UP000286681"/>
    </source>
</evidence>
<proteinExistence type="predicted"/>
<dbReference type="SUPFAM" id="SSF55729">
    <property type="entry name" value="Acyl-CoA N-acyltransferases (Nat)"/>
    <property type="match status" value="1"/>
</dbReference>
<dbReference type="InterPro" id="IPR038740">
    <property type="entry name" value="BioF2-like_GNAT_dom"/>
</dbReference>
<gene>
    <name evidence="2" type="ORF">CA257_14490</name>
</gene>